<evidence type="ECO:0000313" key="6">
    <source>
        <dbReference type="EMBL" id="KGX86523.1"/>
    </source>
</evidence>
<dbReference type="Gene3D" id="3.40.50.720">
    <property type="entry name" value="NAD(P)-binding Rossmann-like Domain"/>
    <property type="match status" value="1"/>
</dbReference>
<evidence type="ECO:0000256" key="1">
    <source>
        <dbReference type="ARBA" id="ARBA00004496"/>
    </source>
</evidence>
<dbReference type="eggNOG" id="COG1028">
    <property type="taxonomic scope" value="Bacteria"/>
</dbReference>
<keyword evidence="5" id="KW-0560">Oxidoreductase</keyword>
<sequence length="249" mass="27516">MDFAVITGVSRGLGESIAKQMMEQGTSVIGLSRSENKDLQSVANKHQVTYEHYTCDLSSENEVENVFSQIIDFIKEQKANNVYVVNNAGVVEPIQKVGDLPANEVVQHMHVNLIAPMLITNLFTKNCSEMEVTTVNITSGAANRAVYGWSTYGSSKAGVNYFTSTTALELEKNRSSHKIVAFSPGIMDTDMQADIRSASEEAFAEVDTFKEFKEQGKLRDTDVVAQAMLKLLQQDFENGSVYHVNDLLD</sequence>
<keyword evidence="7" id="KW-1185">Reference proteome</keyword>
<dbReference type="RefSeq" id="WP_027445801.1">
    <property type="nucleotide sequence ID" value="NZ_AULJ01000018.1"/>
</dbReference>
<evidence type="ECO:0000256" key="4">
    <source>
        <dbReference type="ARBA" id="ARBA00022857"/>
    </source>
</evidence>
<dbReference type="SUPFAM" id="SSF51735">
    <property type="entry name" value="NAD(P)-binding Rossmann-fold domains"/>
    <property type="match status" value="1"/>
</dbReference>
<dbReference type="NCBIfam" id="NF005381">
    <property type="entry name" value="PRK06924.1"/>
    <property type="match status" value="1"/>
</dbReference>
<comment type="caution">
    <text evidence="6">The sequence shown here is derived from an EMBL/GenBank/DDBJ whole genome shotgun (WGS) entry which is preliminary data.</text>
</comment>
<dbReference type="PANTHER" id="PTHR44085">
    <property type="entry name" value="SEPIAPTERIN REDUCTASE"/>
    <property type="match status" value="1"/>
</dbReference>
<dbReference type="InterPro" id="IPR036291">
    <property type="entry name" value="NAD(P)-bd_dom_sf"/>
</dbReference>
<dbReference type="OrthoDB" id="9794387at2"/>
<dbReference type="GO" id="GO:0006729">
    <property type="term" value="P:tetrahydrobiopterin biosynthetic process"/>
    <property type="evidence" value="ECO:0007669"/>
    <property type="project" value="TreeGrafter"/>
</dbReference>
<evidence type="ECO:0000256" key="2">
    <source>
        <dbReference type="ARBA" id="ARBA00006484"/>
    </source>
</evidence>
<dbReference type="InterPro" id="IPR051721">
    <property type="entry name" value="Biopterin_syn/organic_redct"/>
</dbReference>
<keyword evidence="4" id="KW-0521">NADP</keyword>
<dbReference type="GO" id="GO:0004757">
    <property type="term" value="F:sepiapterin reductase (NADP+) activity"/>
    <property type="evidence" value="ECO:0007669"/>
    <property type="project" value="TreeGrafter"/>
</dbReference>
<dbReference type="PROSITE" id="PS00061">
    <property type="entry name" value="ADH_SHORT"/>
    <property type="match status" value="1"/>
</dbReference>
<gene>
    <name evidence="6" type="ORF">N783_11940</name>
</gene>
<dbReference type="PANTHER" id="PTHR44085:SF2">
    <property type="entry name" value="SEPIAPTERIN REDUCTASE"/>
    <property type="match status" value="1"/>
</dbReference>
<dbReference type="InterPro" id="IPR002347">
    <property type="entry name" value="SDR_fam"/>
</dbReference>
<dbReference type="AlphaFoldDB" id="A0A0A5G5V7"/>
<reference evidence="6 7" key="1">
    <citation type="submission" date="2013-08" db="EMBL/GenBank/DDBJ databases">
        <authorList>
            <person name="Huang J."/>
            <person name="Wang G."/>
        </authorList>
    </citation>
    <scope>NUCLEOTIDE SEQUENCE [LARGE SCALE GENOMIC DNA]</scope>
    <source>
        <strain evidence="6 7">BH030004</strain>
    </source>
</reference>
<dbReference type="PRINTS" id="PR00081">
    <property type="entry name" value="GDHRDH"/>
</dbReference>
<dbReference type="EMBL" id="AVPF01000030">
    <property type="protein sequence ID" value="KGX86523.1"/>
    <property type="molecule type" value="Genomic_DNA"/>
</dbReference>
<accession>A0A0A5G5V7</accession>
<name>A0A0A5G5V7_9BACI</name>
<protein>
    <submittedName>
        <fullName evidence="6">Short-chain dehydrogenase</fullName>
    </submittedName>
</protein>
<proteinExistence type="inferred from homology"/>
<evidence type="ECO:0000256" key="5">
    <source>
        <dbReference type="ARBA" id="ARBA00023002"/>
    </source>
</evidence>
<evidence type="ECO:0000313" key="7">
    <source>
        <dbReference type="Proteomes" id="UP000030403"/>
    </source>
</evidence>
<comment type="similarity">
    <text evidence="2">Belongs to the short-chain dehydrogenases/reductases (SDR) family.</text>
</comment>
<dbReference type="Proteomes" id="UP000030403">
    <property type="component" value="Unassembled WGS sequence"/>
</dbReference>
<comment type="subcellular location">
    <subcellularLocation>
        <location evidence="1">Cytoplasm</location>
    </subcellularLocation>
</comment>
<dbReference type="GO" id="GO:0005737">
    <property type="term" value="C:cytoplasm"/>
    <property type="evidence" value="ECO:0007669"/>
    <property type="project" value="UniProtKB-SubCell"/>
</dbReference>
<dbReference type="Pfam" id="PF00106">
    <property type="entry name" value="adh_short"/>
    <property type="match status" value="1"/>
</dbReference>
<dbReference type="InterPro" id="IPR020904">
    <property type="entry name" value="Sc_DH/Rdtase_CS"/>
</dbReference>
<evidence type="ECO:0000256" key="3">
    <source>
        <dbReference type="ARBA" id="ARBA00022490"/>
    </source>
</evidence>
<organism evidence="6 7">
    <name type="scientific">Pontibacillus marinus BH030004 = DSM 16465</name>
    <dbReference type="NCBI Taxonomy" id="1385511"/>
    <lineage>
        <taxon>Bacteria</taxon>
        <taxon>Bacillati</taxon>
        <taxon>Bacillota</taxon>
        <taxon>Bacilli</taxon>
        <taxon>Bacillales</taxon>
        <taxon>Bacillaceae</taxon>
        <taxon>Pontibacillus</taxon>
    </lineage>
</organism>
<keyword evidence="3" id="KW-0963">Cytoplasm</keyword>
<dbReference type="STRING" id="1385511.GCA_000425225_01769"/>